<name>A0A371CNU2_9APHY</name>
<evidence type="ECO:0000313" key="1">
    <source>
        <dbReference type="EMBL" id="RDX41953.1"/>
    </source>
</evidence>
<dbReference type="Proteomes" id="UP000256964">
    <property type="component" value="Unassembled WGS sequence"/>
</dbReference>
<evidence type="ECO:0000313" key="2">
    <source>
        <dbReference type="Proteomes" id="UP000256964"/>
    </source>
</evidence>
<dbReference type="EMBL" id="KZ857497">
    <property type="protein sequence ID" value="RDX41953.1"/>
    <property type="molecule type" value="Genomic_DNA"/>
</dbReference>
<gene>
    <name evidence="1" type="ORF">OH76DRAFT_153109</name>
</gene>
<keyword evidence="2" id="KW-1185">Reference proteome</keyword>
<reference evidence="1 2" key="1">
    <citation type="journal article" date="2018" name="Biotechnol. Biofuels">
        <title>Integrative visual omics of the white-rot fungus Polyporus brumalis exposes the biotechnological potential of its oxidative enzymes for delignifying raw plant biomass.</title>
        <authorList>
            <person name="Miyauchi S."/>
            <person name="Rancon A."/>
            <person name="Drula E."/>
            <person name="Hage H."/>
            <person name="Chaduli D."/>
            <person name="Favel A."/>
            <person name="Grisel S."/>
            <person name="Henrissat B."/>
            <person name="Herpoel-Gimbert I."/>
            <person name="Ruiz-Duenas F.J."/>
            <person name="Chevret D."/>
            <person name="Hainaut M."/>
            <person name="Lin J."/>
            <person name="Wang M."/>
            <person name="Pangilinan J."/>
            <person name="Lipzen A."/>
            <person name="Lesage-Meessen L."/>
            <person name="Navarro D."/>
            <person name="Riley R."/>
            <person name="Grigoriev I.V."/>
            <person name="Zhou S."/>
            <person name="Raouche S."/>
            <person name="Rosso M.N."/>
        </authorList>
    </citation>
    <scope>NUCLEOTIDE SEQUENCE [LARGE SCALE GENOMIC DNA]</scope>
    <source>
        <strain evidence="1 2">BRFM 1820</strain>
    </source>
</reference>
<sequence>MNSYAFPPTFSYAFPPTFSYTYPPTYPPHAYTTSSAAPALYPMPPYYTYMPHHPYVWPQYAPHPVLIPYYVWAPLPALPQSSPTRGLYHVPEYAARPVTPLPRAHEPEPSSAIPAAGFAANTVPGSLRDEDVLKALHAAGRQNNRSRRALHAKRILAKMPPIPKAERGPQKVDRISLRHTLLRYKCQLELNERSRELDLPEVFDARLVTVKDGVNQTFTRPGYTTFVRSNLRQEIKPKKKRRKNVKKRPVIPRGSFRCHTV</sequence>
<organism evidence="1 2">
    <name type="scientific">Lentinus brumalis</name>
    <dbReference type="NCBI Taxonomy" id="2498619"/>
    <lineage>
        <taxon>Eukaryota</taxon>
        <taxon>Fungi</taxon>
        <taxon>Dikarya</taxon>
        <taxon>Basidiomycota</taxon>
        <taxon>Agaricomycotina</taxon>
        <taxon>Agaricomycetes</taxon>
        <taxon>Polyporales</taxon>
        <taxon>Polyporaceae</taxon>
        <taxon>Lentinus</taxon>
    </lineage>
</organism>
<dbReference type="OrthoDB" id="10509141at2759"/>
<dbReference type="AlphaFoldDB" id="A0A371CNU2"/>
<accession>A0A371CNU2</accession>
<proteinExistence type="predicted"/>
<protein>
    <submittedName>
        <fullName evidence="1">Uncharacterized protein</fullName>
    </submittedName>
</protein>